<feature type="signal peptide" evidence="3">
    <location>
        <begin position="1"/>
        <end position="17"/>
    </location>
</feature>
<protein>
    <submittedName>
        <fullName evidence="5">M23 family metallopeptidase</fullName>
        <ecNumber evidence="5">3.4.24.-</ecNumber>
    </submittedName>
</protein>
<dbReference type="PANTHER" id="PTHR21666">
    <property type="entry name" value="PEPTIDASE-RELATED"/>
    <property type="match status" value="1"/>
</dbReference>
<keyword evidence="5" id="KW-0378">Hydrolase</keyword>
<evidence type="ECO:0000259" key="4">
    <source>
        <dbReference type="Pfam" id="PF01551"/>
    </source>
</evidence>
<name>A0ABV7IQY2_9SPHN</name>
<gene>
    <name evidence="5" type="ORF">ACFOD9_07195</name>
</gene>
<dbReference type="RefSeq" id="WP_379509956.1">
    <property type="nucleotide sequence ID" value="NZ_JBHRTQ010000007.1"/>
</dbReference>
<accession>A0ABV7IQY2</accession>
<dbReference type="EMBL" id="JBHRTQ010000007">
    <property type="protein sequence ID" value="MFC3174029.1"/>
    <property type="molecule type" value="Genomic_DNA"/>
</dbReference>
<dbReference type="Gene3D" id="2.70.70.10">
    <property type="entry name" value="Glucose Permease (Domain IIA)"/>
    <property type="match status" value="1"/>
</dbReference>
<comment type="caution">
    <text evidence="5">The sequence shown here is derived from an EMBL/GenBank/DDBJ whole genome shotgun (WGS) entry which is preliminary data.</text>
</comment>
<evidence type="ECO:0000313" key="6">
    <source>
        <dbReference type="Proteomes" id="UP001595604"/>
    </source>
</evidence>
<feature type="region of interest" description="Disordered" evidence="2">
    <location>
        <begin position="43"/>
        <end position="69"/>
    </location>
</feature>
<reference evidence="6" key="1">
    <citation type="journal article" date="2019" name="Int. J. Syst. Evol. Microbiol.">
        <title>The Global Catalogue of Microorganisms (GCM) 10K type strain sequencing project: providing services to taxonomists for standard genome sequencing and annotation.</title>
        <authorList>
            <consortium name="The Broad Institute Genomics Platform"/>
            <consortium name="The Broad Institute Genome Sequencing Center for Infectious Disease"/>
            <person name="Wu L."/>
            <person name="Ma J."/>
        </authorList>
    </citation>
    <scope>NUCLEOTIDE SEQUENCE [LARGE SCALE GENOMIC DNA]</scope>
    <source>
        <strain evidence="6">KCTC 42984</strain>
    </source>
</reference>
<dbReference type="SUPFAM" id="SSF51261">
    <property type="entry name" value="Duplicated hybrid motif"/>
    <property type="match status" value="1"/>
</dbReference>
<feature type="chain" id="PRO_5045809198" evidence="3">
    <location>
        <begin position="18"/>
        <end position="199"/>
    </location>
</feature>
<dbReference type="EC" id="3.4.24.-" evidence="5"/>
<feature type="domain" description="M23ase beta-sheet core" evidence="4">
    <location>
        <begin position="100"/>
        <end position="194"/>
    </location>
</feature>
<organism evidence="5 6">
    <name type="scientific">Novosphingobium bradum</name>
    <dbReference type="NCBI Taxonomy" id="1737444"/>
    <lineage>
        <taxon>Bacteria</taxon>
        <taxon>Pseudomonadati</taxon>
        <taxon>Pseudomonadota</taxon>
        <taxon>Alphaproteobacteria</taxon>
        <taxon>Sphingomonadales</taxon>
        <taxon>Sphingomonadaceae</taxon>
        <taxon>Novosphingobium</taxon>
    </lineage>
</organism>
<dbReference type="Pfam" id="PF01551">
    <property type="entry name" value="Peptidase_M23"/>
    <property type="match status" value="1"/>
</dbReference>
<evidence type="ECO:0000256" key="3">
    <source>
        <dbReference type="SAM" id="SignalP"/>
    </source>
</evidence>
<evidence type="ECO:0000256" key="1">
    <source>
        <dbReference type="ARBA" id="ARBA00022729"/>
    </source>
</evidence>
<dbReference type="InterPro" id="IPR016047">
    <property type="entry name" value="M23ase_b-sheet_dom"/>
</dbReference>
<evidence type="ECO:0000256" key="2">
    <source>
        <dbReference type="SAM" id="MobiDB-lite"/>
    </source>
</evidence>
<keyword evidence="6" id="KW-1185">Reference proteome</keyword>
<proteinExistence type="predicted"/>
<keyword evidence="1 3" id="KW-0732">Signal</keyword>
<dbReference type="CDD" id="cd12797">
    <property type="entry name" value="M23_peptidase"/>
    <property type="match status" value="1"/>
</dbReference>
<sequence>MPLVLNLALLCCGTAGLADTAGAAPAGEAGAVTISRAADAGGQPVDIGAARSQPRTERPSAVAGGKGQAPVRTTMVRPATVRTTGGFGWRVHPLLGGVRLHRGIDLAGPYGAPIHCASEGVVVGTGWHGGYGLLVTLAHPSGLQTRYAHLGGIAVGLGQRVRRGDVIGYVGTTGLSTGPHLHYEVRINGMAIDPLPHRR</sequence>
<dbReference type="Proteomes" id="UP001595604">
    <property type="component" value="Unassembled WGS sequence"/>
</dbReference>
<dbReference type="GO" id="GO:0016787">
    <property type="term" value="F:hydrolase activity"/>
    <property type="evidence" value="ECO:0007669"/>
    <property type="project" value="UniProtKB-KW"/>
</dbReference>
<evidence type="ECO:0000313" key="5">
    <source>
        <dbReference type="EMBL" id="MFC3174029.1"/>
    </source>
</evidence>
<dbReference type="PANTHER" id="PTHR21666:SF289">
    <property type="entry name" value="L-ALA--D-GLU ENDOPEPTIDASE"/>
    <property type="match status" value="1"/>
</dbReference>
<dbReference type="InterPro" id="IPR050570">
    <property type="entry name" value="Cell_wall_metabolism_enzyme"/>
</dbReference>
<dbReference type="InterPro" id="IPR011055">
    <property type="entry name" value="Dup_hybrid_motif"/>
</dbReference>